<gene>
    <name evidence="1" type="ORF">SAMN02744037_02132</name>
</gene>
<dbReference type="AlphaFoldDB" id="A0A1M6RK71"/>
<sequence length="100" mass="11740">MYINKKGMVKVIANKVILQSLYKDIILEFSRLTGKTVEESMEYFYQSVTYELISEGIGDMHCKGVKYLTQELMLEYGFMKHKSFSKDFVYDLNKDKKLKG</sequence>
<evidence type="ECO:0000313" key="2">
    <source>
        <dbReference type="Proteomes" id="UP000242497"/>
    </source>
</evidence>
<dbReference type="EMBL" id="FRAE01000058">
    <property type="protein sequence ID" value="SHK32875.1"/>
    <property type="molecule type" value="Genomic_DNA"/>
</dbReference>
<organism evidence="1 2">
    <name type="scientific">Tepidibacter formicigenes DSM 15518</name>
    <dbReference type="NCBI Taxonomy" id="1123349"/>
    <lineage>
        <taxon>Bacteria</taxon>
        <taxon>Bacillati</taxon>
        <taxon>Bacillota</taxon>
        <taxon>Clostridia</taxon>
        <taxon>Peptostreptococcales</taxon>
        <taxon>Peptostreptococcaceae</taxon>
        <taxon>Tepidibacter</taxon>
    </lineage>
</organism>
<protein>
    <submittedName>
        <fullName evidence="1">Uncharacterized protein</fullName>
    </submittedName>
</protein>
<proteinExistence type="predicted"/>
<keyword evidence="2" id="KW-1185">Reference proteome</keyword>
<dbReference type="STRING" id="1123349.SAMN02744037_02132"/>
<accession>A0A1M6RK71</accession>
<evidence type="ECO:0000313" key="1">
    <source>
        <dbReference type="EMBL" id="SHK32875.1"/>
    </source>
</evidence>
<name>A0A1M6RK71_9FIRM</name>
<reference evidence="2" key="1">
    <citation type="submission" date="2016-11" db="EMBL/GenBank/DDBJ databases">
        <authorList>
            <person name="Varghese N."/>
            <person name="Submissions S."/>
        </authorList>
    </citation>
    <scope>NUCLEOTIDE SEQUENCE [LARGE SCALE GENOMIC DNA]</scope>
    <source>
        <strain evidence="2">DSM 15518</strain>
    </source>
</reference>
<dbReference type="Proteomes" id="UP000242497">
    <property type="component" value="Unassembled WGS sequence"/>
</dbReference>